<feature type="compositionally biased region" description="Low complexity" evidence="1">
    <location>
        <begin position="581"/>
        <end position="603"/>
    </location>
</feature>
<feature type="compositionally biased region" description="Low complexity" evidence="1">
    <location>
        <begin position="512"/>
        <end position="535"/>
    </location>
</feature>
<feature type="region of interest" description="Disordered" evidence="1">
    <location>
        <begin position="773"/>
        <end position="870"/>
    </location>
</feature>
<feature type="transmembrane region" description="Helical" evidence="2">
    <location>
        <begin position="1722"/>
        <end position="1745"/>
    </location>
</feature>
<dbReference type="Proteomes" id="UP000033188">
    <property type="component" value="Chromosome 3"/>
</dbReference>
<feature type="region of interest" description="Disordered" evidence="1">
    <location>
        <begin position="919"/>
        <end position="1075"/>
    </location>
</feature>
<dbReference type="VEuPathDB" id="PiroplasmaDB:BBBOND_0312120"/>
<feature type="compositionally biased region" description="Gly residues" evidence="1">
    <location>
        <begin position="495"/>
        <end position="511"/>
    </location>
</feature>
<dbReference type="STRING" id="5866.A0A061DDE2"/>
<feature type="compositionally biased region" description="Polar residues" evidence="1">
    <location>
        <begin position="404"/>
        <end position="430"/>
    </location>
</feature>
<name>A0A061DDE2_BABBI</name>
<feature type="compositionally biased region" description="Basic and acidic residues" evidence="1">
    <location>
        <begin position="715"/>
        <end position="725"/>
    </location>
</feature>
<feature type="compositionally biased region" description="Gly residues" evidence="1">
    <location>
        <begin position="604"/>
        <end position="615"/>
    </location>
</feature>
<reference evidence="4" key="1">
    <citation type="journal article" date="2014" name="Nucleic Acids Res.">
        <title>The evolutionary dynamics of variant antigen genes in Babesia reveal a history of genomic innovation underlying host-parasite interaction.</title>
        <authorList>
            <person name="Jackson A.P."/>
            <person name="Otto T.D."/>
            <person name="Darby A."/>
            <person name="Ramaprasad A."/>
            <person name="Xia D."/>
            <person name="Echaide I.E."/>
            <person name="Farber M."/>
            <person name="Gahlot S."/>
            <person name="Gamble J."/>
            <person name="Gupta D."/>
            <person name="Gupta Y."/>
            <person name="Jackson L."/>
            <person name="Malandrin L."/>
            <person name="Malas T.B."/>
            <person name="Moussa E."/>
            <person name="Nair M."/>
            <person name="Reid A.J."/>
            <person name="Sanders M."/>
            <person name="Sharma J."/>
            <person name="Tracey A."/>
            <person name="Quail M.A."/>
            <person name="Weir W."/>
            <person name="Wastling J.M."/>
            <person name="Hall N."/>
            <person name="Willadsen P."/>
            <person name="Lingelbach K."/>
            <person name="Shiels B."/>
            <person name="Tait A."/>
            <person name="Berriman M."/>
            <person name="Allred D.R."/>
            <person name="Pain A."/>
        </authorList>
    </citation>
    <scope>NUCLEOTIDE SEQUENCE [LARGE SCALE GENOMIC DNA]</scope>
    <source>
        <strain evidence="4">Bond</strain>
    </source>
</reference>
<keyword evidence="2" id="KW-1133">Transmembrane helix</keyword>
<feature type="compositionally biased region" description="Basic and acidic residues" evidence="1">
    <location>
        <begin position="948"/>
        <end position="973"/>
    </location>
</feature>
<feature type="compositionally biased region" description="Basic and acidic residues" evidence="1">
    <location>
        <begin position="919"/>
        <end position="938"/>
    </location>
</feature>
<feature type="compositionally biased region" description="Low complexity" evidence="1">
    <location>
        <begin position="636"/>
        <end position="653"/>
    </location>
</feature>
<feature type="region of interest" description="Disordered" evidence="1">
    <location>
        <begin position="378"/>
        <end position="761"/>
    </location>
</feature>
<gene>
    <name evidence="3" type="ORF">BBBOND_0312120</name>
</gene>
<evidence type="ECO:0008006" key="5">
    <source>
        <dbReference type="Google" id="ProtNLM"/>
    </source>
</evidence>
<evidence type="ECO:0000313" key="3">
    <source>
        <dbReference type="EMBL" id="CDR97309.1"/>
    </source>
</evidence>
<keyword evidence="2" id="KW-0472">Membrane</keyword>
<dbReference type="RefSeq" id="XP_012769495.1">
    <property type="nucleotide sequence ID" value="XM_012914041.1"/>
</dbReference>
<dbReference type="GeneID" id="24565850"/>
<accession>A0A061DDE2</accession>
<keyword evidence="4" id="KW-1185">Reference proteome</keyword>
<sequence length="1796" mass="195188">MAKHGVKLDTLKDCFQFLQWLNGPKGQTRNVITEFVQRLSPYYQFNTQLKGQLQVQYTKFLKNVSLLYKALSSNEHITRRTYTVKANDIVESLSEYVPKFLAALYYLQYRVDTEFGKVGGGDWASKSPNSGDFQKFLTTGNDIIGGGFSAGELKNVKGSDLVKVLREILNKYGAKGKPVHDHFRNVMLTTLGKSLDAGNTGNAVFLLPFFCELVLEDSGGTKYKPSMEKGIGPKTICWQDLTSHCVMLKETIDALMRAGFSATGIAFRPKEDVKFVTKAAEWFRENLLSTADVLKRMIPQSIRSQLNELQSFANDKLYPHGFIFDGSKQRVWAKPNKLDEWNPIFQKFLQLDEMLRKLKTILDGYNCGAAPLVTKAEAAKPTATKTEATKTEAAKPASPKAKVTLNQNNVQSGGNASTSSVGKPSSQPSGGTREPGQSVPQGDRGQQGTGGSEFSKPAASPAKQTVQPQQPIQPQPAQPPQATPPPAPASPSQPGSGGGRPNGGGGAGQKAGGSPQPGQSQSPSVQASGPPSLGASGTGGGNGQGKQPGSSVPGPPSGKDPGSKGGGTTVQQSAGSSSTNQYQSPQSPGASGSSSGKVSPSGSGQPGGNGLGSHGGDPKSTQIPSLPSPAPPQPPGVQSSGASSPDAPAPSSGQGLGDQVGSSGTTQQHGRGTSRSSTNVATTTSAGSAPGAGGGGGVGGSNGKGTAGKDQGSGKSHDQKQDEKSPLPACKNGEHPFTKSGEYKCFRKPTTRNLTNTYDNVWEDVNKITQNRTIQKNIQKNKEKQNLPPRIPPTLPTHPTPQIPPNRHTPPSRPAPGPTTQIPSTPQPPSGSPVNQRPQNVPQQRDVGRGATDAVPSEITGTIIKDTDTKKKYDKIGRRVETEQQVRKWNREAEESKVKEQAKTSFAILKANAAEEWKKQLEEGERKKKHDDAAEKMQKTLQQGDIELELKRKEKQRRMDAEREYQKSTEQYKRQLLHGMDVDTKVLNEHPRRPTYPDAARVETEVARRNAREDPMATATPIHPDKQPVDLEGDATPGSKGIPKSTFPPLSSNIGVPMSYPIKPPQTKKSKTTSYEPELTVTNIPDFNMKHRWLPPPPIVAPPTSLPPPAAPHHSALLQHDHTLQTMAAKSRDPNAFVSKAEGTPISAPDVHSSFIPTVYVEPPPPGGLQIALPDRPSPKVDDPEFFIEVAKHTLPENNLDFDLDFDDESTHIRNETPPDPVDPSFPAISFNIPPPGPEQSMPPQNDFDPDIISRPDLKMCTAPWMTQTETGDSPDIPETELFPAEAPRNVREMLTWLAGLRNEKHHGTLRQCINKAFSGLYSDPSQLALFINHAKIRPGDVFDILQLTAMFAGSVLNSIAPNWRASVPSRTVQPKSSDQSYEPDCCALLCQLRDYVYACCHQLQFLKSQCNRGKSHGGWQNCQYGRDLKTPSPLQAFLTDAYDSKFKTHLFDPCNLCLKSRIKMGFKRGDLPNTSQQGSVISTILSPSCGGDDLLLTLSSYLNCITRRTPRTTGELVSFFHHLGNSLHDMYSDTLLPLGTALAKSHADCPDWDHLGRHGLQAVSGIRGSEPLNFISKNNSSHDKDHPRTLSTLVSCGSDPDNCHPRMSPITYRAYAMYSHTFANTYLSWAVYLPDRLWESLQTLHYELNKHDSSKCTSLYLCSTALPLLYTHGFTPPEGTLQLPLKCSDVIVKLQEIVNGGPIATLLTAMDNFLYGIREPFIFTLVALWSTALLVLANTMLYHLDVLHIRSHLIRTKASHLIDVKALLTKGRKMLSLYKDVDYFDEDPIGQLVIR</sequence>
<evidence type="ECO:0000256" key="1">
    <source>
        <dbReference type="SAM" id="MobiDB-lite"/>
    </source>
</evidence>
<proteinExistence type="predicted"/>
<keyword evidence="2" id="KW-0812">Transmembrane</keyword>
<feature type="compositionally biased region" description="Polar residues" evidence="1">
    <location>
        <begin position="660"/>
        <end position="680"/>
    </location>
</feature>
<feature type="compositionally biased region" description="Pro residues" evidence="1">
    <location>
        <begin position="789"/>
        <end position="817"/>
    </location>
</feature>
<feature type="compositionally biased region" description="Basic and acidic residues" evidence="1">
    <location>
        <begin position="1000"/>
        <end position="1015"/>
    </location>
</feature>
<evidence type="ECO:0000313" key="4">
    <source>
        <dbReference type="Proteomes" id="UP000033188"/>
    </source>
</evidence>
<feature type="compositionally biased region" description="Gly residues" evidence="1">
    <location>
        <begin position="536"/>
        <end position="546"/>
    </location>
</feature>
<feature type="compositionally biased region" description="Gly residues" evidence="1">
    <location>
        <begin position="690"/>
        <end position="706"/>
    </location>
</feature>
<protein>
    <recommendedName>
        <fullName evidence="5">Ribosome-binding protein 1</fullName>
    </recommendedName>
</protein>
<dbReference type="EMBL" id="LK391709">
    <property type="protein sequence ID" value="CDR97309.1"/>
    <property type="molecule type" value="Genomic_DNA"/>
</dbReference>
<evidence type="ECO:0000256" key="2">
    <source>
        <dbReference type="SAM" id="Phobius"/>
    </source>
</evidence>
<feature type="compositionally biased region" description="Pro residues" evidence="1">
    <location>
        <begin position="626"/>
        <end position="635"/>
    </location>
</feature>
<organism evidence="3 4">
    <name type="scientific">Babesia bigemina</name>
    <dbReference type="NCBI Taxonomy" id="5866"/>
    <lineage>
        <taxon>Eukaryota</taxon>
        <taxon>Sar</taxon>
        <taxon>Alveolata</taxon>
        <taxon>Apicomplexa</taxon>
        <taxon>Aconoidasida</taxon>
        <taxon>Piroplasmida</taxon>
        <taxon>Babesiidae</taxon>
        <taxon>Babesia</taxon>
    </lineage>
</organism>
<feature type="compositionally biased region" description="Pro residues" evidence="1">
    <location>
        <begin position="471"/>
        <end position="491"/>
    </location>
</feature>
<feature type="compositionally biased region" description="Basic and acidic residues" evidence="1">
    <location>
        <begin position="980"/>
        <end position="992"/>
    </location>
</feature>
<feature type="compositionally biased region" description="Polar residues" evidence="1">
    <location>
        <begin position="569"/>
        <end position="580"/>
    </location>
</feature>
<feature type="compositionally biased region" description="Basic and acidic residues" evidence="1">
    <location>
        <begin position="732"/>
        <end position="745"/>
    </location>
</feature>
<feature type="compositionally biased region" description="Low complexity" evidence="1">
    <location>
        <begin position="832"/>
        <end position="845"/>
    </location>
</feature>
<dbReference type="KEGG" id="bbig:BBBOND_0312120"/>